<evidence type="ECO:0000259" key="8">
    <source>
        <dbReference type="Pfam" id="PF21982"/>
    </source>
</evidence>
<dbReference type="InterPro" id="IPR053926">
    <property type="entry name" value="RecX_HTH_1st"/>
</dbReference>
<dbReference type="GO" id="GO:0005737">
    <property type="term" value="C:cytoplasm"/>
    <property type="evidence" value="ECO:0007669"/>
    <property type="project" value="UniProtKB-SubCell"/>
</dbReference>
<reference evidence="9 10" key="1">
    <citation type="submission" date="2020-05" db="EMBL/GenBank/DDBJ databases">
        <title>Draft genome sequence of Clostridium cochlearium strain AGROS13 isolated from a sheep dairy farm in New Zealand.</title>
        <authorList>
            <person name="Gupta T.B."/>
            <person name="Jauregui R."/>
            <person name="Risson A.N."/>
            <person name="Brightwell G."/>
            <person name="Maclean P."/>
        </authorList>
    </citation>
    <scope>NUCLEOTIDE SEQUENCE [LARGE SCALE GENOMIC DNA]</scope>
    <source>
        <strain evidence="9 10">AGROS13</strain>
    </source>
</reference>
<evidence type="ECO:0000259" key="7">
    <source>
        <dbReference type="Pfam" id="PF21981"/>
    </source>
</evidence>
<dbReference type="InterPro" id="IPR036388">
    <property type="entry name" value="WH-like_DNA-bd_sf"/>
</dbReference>
<dbReference type="Pfam" id="PF02631">
    <property type="entry name" value="RecX_HTH2"/>
    <property type="match status" value="1"/>
</dbReference>
<dbReference type="InterPro" id="IPR003783">
    <property type="entry name" value="Regulatory_RecX"/>
</dbReference>
<sequence length="224" mass="26855">MFNKEETNLNKSEKNKVTKIEIQKRNKKRVNLYINDEYAMAFSTEIAFKHNLKVGQEIDYEELKIIAEEDNYIKCKSDALRFIEKSYKTEKQVYNKLIAKGYDNATIEKVIDFLIEYKFIDDCRFVELYIEERLEREGRNKIKYSLMKKGISESNIDEKLNYIDRDTERDALNKIAEKKYKSILKSEEDKKKIYNKLGRFLMSKGYLWEDVKCVLNKLLYNHGQ</sequence>
<dbReference type="Pfam" id="PF21981">
    <property type="entry name" value="RecX_HTH3"/>
    <property type="match status" value="1"/>
</dbReference>
<dbReference type="PANTHER" id="PTHR33602:SF1">
    <property type="entry name" value="REGULATORY PROTEIN RECX FAMILY PROTEIN"/>
    <property type="match status" value="1"/>
</dbReference>
<organism evidence="9 10">
    <name type="scientific">Clostridium cochlearium</name>
    <dbReference type="NCBI Taxonomy" id="1494"/>
    <lineage>
        <taxon>Bacteria</taxon>
        <taxon>Bacillati</taxon>
        <taxon>Bacillota</taxon>
        <taxon>Clostridia</taxon>
        <taxon>Eubacteriales</taxon>
        <taxon>Clostridiaceae</taxon>
        <taxon>Clostridium</taxon>
    </lineage>
</organism>
<protein>
    <recommendedName>
        <fullName evidence="3 5">Regulatory protein RecX</fullName>
    </recommendedName>
</protein>
<proteinExistence type="inferred from homology"/>
<accession>A0A7Y3V7I8</accession>
<name>A0A7Y3V7I8_CLOCO</name>
<dbReference type="InterPro" id="IPR053925">
    <property type="entry name" value="RecX_HTH_3rd"/>
</dbReference>
<comment type="subcellular location">
    <subcellularLocation>
        <location evidence="1 5">Cytoplasm</location>
    </subcellularLocation>
</comment>
<gene>
    <name evidence="5 9" type="primary">recX</name>
    <name evidence="9" type="ORF">HMJ28_07185</name>
</gene>
<evidence type="ECO:0000256" key="5">
    <source>
        <dbReference type="HAMAP-Rule" id="MF_01114"/>
    </source>
</evidence>
<dbReference type="InterPro" id="IPR053924">
    <property type="entry name" value="RecX_HTH_2nd"/>
</dbReference>
<evidence type="ECO:0000256" key="3">
    <source>
        <dbReference type="ARBA" id="ARBA00018111"/>
    </source>
</evidence>
<dbReference type="AlphaFoldDB" id="A0A7Y3V7I8"/>
<keyword evidence="4 5" id="KW-0963">Cytoplasm</keyword>
<evidence type="ECO:0000256" key="2">
    <source>
        <dbReference type="ARBA" id="ARBA00009695"/>
    </source>
</evidence>
<dbReference type="Proteomes" id="UP000528432">
    <property type="component" value="Unassembled WGS sequence"/>
</dbReference>
<dbReference type="PANTHER" id="PTHR33602">
    <property type="entry name" value="REGULATORY PROTEIN RECX FAMILY PROTEIN"/>
    <property type="match status" value="1"/>
</dbReference>
<comment type="function">
    <text evidence="5">Modulates RecA activity.</text>
</comment>
<dbReference type="HAMAP" id="MF_01114">
    <property type="entry name" value="RecX"/>
    <property type="match status" value="1"/>
</dbReference>
<feature type="domain" description="RecX third three-helical" evidence="7">
    <location>
        <begin position="168"/>
        <end position="215"/>
    </location>
</feature>
<dbReference type="Gene3D" id="1.10.10.10">
    <property type="entry name" value="Winged helix-like DNA-binding domain superfamily/Winged helix DNA-binding domain"/>
    <property type="match status" value="3"/>
</dbReference>
<comment type="similarity">
    <text evidence="2 5">Belongs to the RecX family.</text>
</comment>
<comment type="caution">
    <text evidence="9">The sequence shown here is derived from an EMBL/GenBank/DDBJ whole genome shotgun (WGS) entry which is preliminary data.</text>
</comment>
<dbReference type="EMBL" id="JABFIF010000012">
    <property type="protein sequence ID" value="NOH16167.1"/>
    <property type="molecule type" value="Genomic_DNA"/>
</dbReference>
<evidence type="ECO:0000256" key="4">
    <source>
        <dbReference type="ARBA" id="ARBA00022490"/>
    </source>
</evidence>
<feature type="domain" description="RecX second three-helical" evidence="6">
    <location>
        <begin position="121"/>
        <end position="160"/>
    </location>
</feature>
<evidence type="ECO:0000313" key="10">
    <source>
        <dbReference type="Proteomes" id="UP000528432"/>
    </source>
</evidence>
<dbReference type="NCBIfam" id="NF001058">
    <property type="entry name" value="PRK00117.4-1"/>
    <property type="match status" value="1"/>
</dbReference>
<dbReference type="GO" id="GO:0006282">
    <property type="term" value="P:regulation of DNA repair"/>
    <property type="evidence" value="ECO:0007669"/>
    <property type="project" value="UniProtKB-UniRule"/>
</dbReference>
<evidence type="ECO:0000259" key="6">
    <source>
        <dbReference type="Pfam" id="PF02631"/>
    </source>
</evidence>
<evidence type="ECO:0000256" key="1">
    <source>
        <dbReference type="ARBA" id="ARBA00004496"/>
    </source>
</evidence>
<evidence type="ECO:0000313" key="9">
    <source>
        <dbReference type="EMBL" id="NOH16167.1"/>
    </source>
</evidence>
<dbReference type="Pfam" id="PF21982">
    <property type="entry name" value="RecX_HTH1"/>
    <property type="match status" value="1"/>
</dbReference>
<feature type="domain" description="RecX first three-helical" evidence="8">
    <location>
        <begin position="75"/>
        <end position="114"/>
    </location>
</feature>